<dbReference type="Proteomes" id="UP000807469">
    <property type="component" value="Unassembled WGS sequence"/>
</dbReference>
<keyword evidence="1" id="KW-0472">Membrane</keyword>
<dbReference type="OrthoDB" id="10567379at2759"/>
<reference evidence="2" key="1">
    <citation type="submission" date="2020-11" db="EMBL/GenBank/DDBJ databases">
        <authorList>
            <consortium name="DOE Joint Genome Institute"/>
            <person name="Ahrendt S."/>
            <person name="Riley R."/>
            <person name="Andreopoulos W."/>
            <person name="Labutti K."/>
            <person name="Pangilinan J."/>
            <person name="Ruiz-Duenas F.J."/>
            <person name="Barrasa J.M."/>
            <person name="Sanchez-Garcia M."/>
            <person name="Camarero S."/>
            <person name="Miyauchi S."/>
            <person name="Serrano A."/>
            <person name="Linde D."/>
            <person name="Babiker R."/>
            <person name="Drula E."/>
            <person name="Ayuso-Fernandez I."/>
            <person name="Pacheco R."/>
            <person name="Padilla G."/>
            <person name="Ferreira P."/>
            <person name="Barriuso J."/>
            <person name="Kellner H."/>
            <person name="Castanera R."/>
            <person name="Alfaro M."/>
            <person name="Ramirez L."/>
            <person name="Pisabarro A.G."/>
            <person name="Kuo A."/>
            <person name="Tritt A."/>
            <person name="Lipzen A."/>
            <person name="He G."/>
            <person name="Yan M."/>
            <person name="Ng V."/>
            <person name="Cullen D."/>
            <person name="Martin F."/>
            <person name="Rosso M.-N."/>
            <person name="Henrissat B."/>
            <person name="Hibbett D."/>
            <person name="Martinez A.T."/>
            <person name="Grigoriev I.V."/>
        </authorList>
    </citation>
    <scope>NUCLEOTIDE SEQUENCE</scope>
    <source>
        <strain evidence="2">CIRM-BRFM 674</strain>
    </source>
</reference>
<dbReference type="EMBL" id="MU155279">
    <property type="protein sequence ID" value="KAF9476863.1"/>
    <property type="molecule type" value="Genomic_DNA"/>
</dbReference>
<feature type="transmembrane region" description="Helical" evidence="1">
    <location>
        <begin position="20"/>
        <end position="40"/>
    </location>
</feature>
<keyword evidence="1" id="KW-0812">Transmembrane</keyword>
<keyword evidence="3" id="KW-1185">Reference proteome</keyword>
<accession>A0A9P5YXF2</accession>
<gene>
    <name evidence="2" type="ORF">BDN70DRAFT_881851</name>
</gene>
<proteinExistence type="predicted"/>
<evidence type="ECO:0000313" key="2">
    <source>
        <dbReference type="EMBL" id="KAF9476863.1"/>
    </source>
</evidence>
<organism evidence="2 3">
    <name type="scientific">Pholiota conissans</name>
    <dbReference type="NCBI Taxonomy" id="109636"/>
    <lineage>
        <taxon>Eukaryota</taxon>
        <taxon>Fungi</taxon>
        <taxon>Dikarya</taxon>
        <taxon>Basidiomycota</taxon>
        <taxon>Agaricomycotina</taxon>
        <taxon>Agaricomycetes</taxon>
        <taxon>Agaricomycetidae</taxon>
        <taxon>Agaricales</taxon>
        <taxon>Agaricineae</taxon>
        <taxon>Strophariaceae</taxon>
        <taxon>Pholiota</taxon>
    </lineage>
</organism>
<evidence type="ECO:0000256" key="1">
    <source>
        <dbReference type="SAM" id="Phobius"/>
    </source>
</evidence>
<protein>
    <submittedName>
        <fullName evidence="2">Uncharacterized protein</fullName>
    </submittedName>
</protein>
<evidence type="ECO:0000313" key="3">
    <source>
        <dbReference type="Proteomes" id="UP000807469"/>
    </source>
</evidence>
<keyword evidence="1" id="KW-1133">Transmembrane helix</keyword>
<comment type="caution">
    <text evidence="2">The sequence shown here is derived from an EMBL/GenBank/DDBJ whole genome shotgun (WGS) entry which is preliminary data.</text>
</comment>
<dbReference type="AlphaFoldDB" id="A0A9P5YXF2"/>
<name>A0A9P5YXF2_9AGAR</name>
<sequence length="125" mass="13999">MGDPLIHIQYVVVDDINFTPIWTAAMVIGVSPLTLIADLMQQIRLRNPSLQNYDEGVFRVLKIINPVSPETVVPAMPNTARSSALRSGAVRPSLQPILELLRQRSKEAKQTELANDYVQILPFYT</sequence>